<dbReference type="FunCoup" id="A0A1U8BB60">
    <property type="interactions" value="164"/>
</dbReference>
<dbReference type="Pfam" id="PF13456">
    <property type="entry name" value="RVT_3"/>
    <property type="match status" value="1"/>
</dbReference>
<organism evidence="3 4">
    <name type="scientific">Nelumbo nucifera</name>
    <name type="common">Sacred lotus</name>
    <dbReference type="NCBI Taxonomy" id="4432"/>
    <lineage>
        <taxon>Eukaryota</taxon>
        <taxon>Viridiplantae</taxon>
        <taxon>Streptophyta</taxon>
        <taxon>Embryophyta</taxon>
        <taxon>Tracheophyta</taxon>
        <taxon>Spermatophyta</taxon>
        <taxon>Magnoliopsida</taxon>
        <taxon>Proteales</taxon>
        <taxon>Nelumbonaceae</taxon>
        <taxon>Nelumbo</taxon>
    </lineage>
</organism>
<dbReference type="CDD" id="cd09279">
    <property type="entry name" value="RNase_HI_like"/>
    <property type="match status" value="1"/>
</dbReference>
<evidence type="ECO:0000256" key="1">
    <source>
        <dbReference type="SAM" id="MobiDB-lite"/>
    </source>
</evidence>
<dbReference type="eggNOG" id="ENOG502QRR5">
    <property type="taxonomic scope" value="Eukaryota"/>
</dbReference>
<dbReference type="RefSeq" id="XP_010273727.1">
    <property type="nucleotide sequence ID" value="XM_010275425.2"/>
</dbReference>
<dbReference type="PROSITE" id="PS50879">
    <property type="entry name" value="RNASE_H_1"/>
    <property type="match status" value="1"/>
</dbReference>
<dbReference type="PANTHER" id="PTHR46387:SF2">
    <property type="entry name" value="RIBONUCLEASE HI"/>
    <property type="match status" value="1"/>
</dbReference>
<name>A0A1U8BB60_NELNU</name>
<dbReference type="Gene3D" id="3.40.970.10">
    <property type="entry name" value="Ribonuclease H1, N-terminal domain"/>
    <property type="match status" value="1"/>
</dbReference>
<dbReference type="GO" id="GO:0004523">
    <property type="term" value="F:RNA-DNA hybrid ribonuclease activity"/>
    <property type="evidence" value="ECO:0007669"/>
    <property type="project" value="InterPro"/>
</dbReference>
<accession>A0A1U8BB60</accession>
<feature type="compositionally biased region" description="Basic and acidic residues" evidence="1">
    <location>
        <begin position="159"/>
        <end position="170"/>
    </location>
</feature>
<dbReference type="InterPro" id="IPR037056">
    <property type="entry name" value="RNase_H1_N_sf"/>
</dbReference>
<dbReference type="KEGG" id="nnu:104609182"/>
<dbReference type="SUPFAM" id="SSF53098">
    <property type="entry name" value="Ribonuclease H-like"/>
    <property type="match status" value="1"/>
</dbReference>
<dbReference type="InterPro" id="IPR011320">
    <property type="entry name" value="RNase_H1_N"/>
</dbReference>
<dbReference type="STRING" id="4432.A0A1U8BB60"/>
<proteinExistence type="predicted"/>
<sequence length="318" mass="34799">MKRSFYAFCSSSWKKSIDHSGIKAINLDFMLTRFRVQCFSTPCGSGSGRASRSSKPDPGLSAMDEVEKGAFYVVRKGDIVGVYKTLTDCQAQVGSSVCDPSVNAYKGYSLPKEAEEFFVARGLKNAMYSISAKDVTEDLFGALIPCPFQQPVSPKGKTSKKDSPQKRSHEALELDSNVLSCILEFDGASKGNLGKAGAGAVLRAEDGSVIYRLREGVGGTANNSIAQYRAMLLGLKYALKKGVKRIRVQGDSKIVCMQVQGLWKTKNQNMSDLLKEVKELKDKFLSFEISHVLRDFNSDADAQAKLAVNLQDDEVQVE</sequence>
<dbReference type="InterPro" id="IPR012337">
    <property type="entry name" value="RNaseH-like_sf"/>
</dbReference>
<dbReference type="SUPFAM" id="SSF55658">
    <property type="entry name" value="L9 N-domain-like"/>
    <property type="match status" value="1"/>
</dbReference>
<gene>
    <name evidence="4" type="primary">LOC104609182</name>
</gene>
<dbReference type="OMA" id="HAMYSIN"/>
<dbReference type="Gene3D" id="3.30.420.10">
    <property type="entry name" value="Ribonuclease H-like superfamily/Ribonuclease H"/>
    <property type="match status" value="1"/>
</dbReference>
<dbReference type="InterPro" id="IPR009027">
    <property type="entry name" value="Ribosomal_bL9/RNase_H1_N"/>
</dbReference>
<dbReference type="Pfam" id="PF01693">
    <property type="entry name" value="Cauli_VI"/>
    <property type="match status" value="1"/>
</dbReference>
<dbReference type="FunFam" id="3.30.420.10:FF:000076">
    <property type="entry name" value="RBR-type E3 ubiquitin transferase"/>
    <property type="match status" value="1"/>
</dbReference>
<dbReference type="AlphaFoldDB" id="A0A1U8BB60"/>
<dbReference type="InterPro" id="IPR036397">
    <property type="entry name" value="RNaseH_sf"/>
</dbReference>
<reference evidence="4" key="1">
    <citation type="submission" date="2025-08" db="UniProtKB">
        <authorList>
            <consortium name="RefSeq"/>
        </authorList>
    </citation>
    <scope>IDENTIFICATION</scope>
</reference>
<feature type="region of interest" description="Disordered" evidence="1">
    <location>
        <begin position="151"/>
        <end position="170"/>
    </location>
</feature>
<dbReference type="GO" id="GO:0003676">
    <property type="term" value="F:nucleic acid binding"/>
    <property type="evidence" value="ECO:0007669"/>
    <property type="project" value="InterPro"/>
</dbReference>
<dbReference type="GeneID" id="104609182"/>
<dbReference type="OrthoDB" id="2016287at2759"/>
<evidence type="ECO:0000259" key="2">
    <source>
        <dbReference type="PROSITE" id="PS50879"/>
    </source>
</evidence>
<dbReference type="PANTHER" id="PTHR46387">
    <property type="entry name" value="POLYNUCLEOTIDYL TRANSFERASE, RIBONUCLEASE H-LIKE SUPERFAMILY PROTEIN"/>
    <property type="match status" value="1"/>
</dbReference>
<feature type="domain" description="RNase H type-1" evidence="2">
    <location>
        <begin position="177"/>
        <end position="309"/>
    </location>
</feature>
<dbReference type="InParanoid" id="A0A1U8BB60"/>
<dbReference type="InterPro" id="IPR002156">
    <property type="entry name" value="RNaseH_domain"/>
</dbReference>
<protein>
    <submittedName>
        <fullName evidence="4">Uncharacterized protein LOC104609182 isoform X1</fullName>
    </submittedName>
</protein>
<evidence type="ECO:0000313" key="3">
    <source>
        <dbReference type="Proteomes" id="UP000189703"/>
    </source>
</evidence>
<evidence type="ECO:0000313" key="4">
    <source>
        <dbReference type="RefSeq" id="XP_010273727.1"/>
    </source>
</evidence>
<keyword evidence="3" id="KW-1185">Reference proteome</keyword>
<dbReference type="Proteomes" id="UP000189703">
    <property type="component" value="Unplaced"/>
</dbReference>